<sequence>MLLAAIRSAPLDPGPRRDYADWLESRDDPREAYPLAEDTLRRAPLGDPSRGVLGRAWREARAAQDAAWLAQVEPTPPVPPWLPADARTPPHQGLDDWFARAGQGHYQWVLLAVLAPIDAVSRGLLELRAGLTPEAALASGAWVRGVLVTREREYERIGPGVPVIQLRRHAWTVAMYCSFHFTTQAYHDAQSDALALSERLGTLAVEYSAEDTSGTMGYHLFECGEAIEYAQDAAGEGGFASQRRPPPWPSFPRDFPDEVFRPLGLHLPGFYDLPGAVRVEVPGPDAVARADVLDLRRPYRNIELPEMVEHDTRMMTGFDTIHRLADPEYEPYLGHQDGEAADGGDVPF</sequence>
<organism evidence="1 2">
    <name type="scientific">Aquisphaera giovannonii</name>
    <dbReference type="NCBI Taxonomy" id="406548"/>
    <lineage>
        <taxon>Bacteria</taxon>
        <taxon>Pseudomonadati</taxon>
        <taxon>Planctomycetota</taxon>
        <taxon>Planctomycetia</taxon>
        <taxon>Isosphaerales</taxon>
        <taxon>Isosphaeraceae</taxon>
        <taxon>Aquisphaera</taxon>
    </lineage>
</organism>
<evidence type="ECO:0000313" key="2">
    <source>
        <dbReference type="Proteomes" id="UP000324233"/>
    </source>
</evidence>
<reference evidence="1 2" key="1">
    <citation type="submission" date="2019-08" db="EMBL/GenBank/DDBJ databases">
        <title>Deep-cultivation of Planctomycetes and their phenomic and genomic characterization uncovers novel biology.</title>
        <authorList>
            <person name="Wiegand S."/>
            <person name="Jogler M."/>
            <person name="Boedeker C."/>
            <person name="Pinto D."/>
            <person name="Vollmers J."/>
            <person name="Rivas-Marin E."/>
            <person name="Kohn T."/>
            <person name="Peeters S.H."/>
            <person name="Heuer A."/>
            <person name="Rast P."/>
            <person name="Oberbeckmann S."/>
            <person name="Bunk B."/>
            <person name="Jeske O."/>
            <person name="Meyerdierks A."/>
            <person name="Storesund J.E."/>
            <person name="Kallscheuer N."/>
            <person name="Luecker S."/>
            <person name="Lage O.M."/>
            <person name="Pohl T."/>
            <person name="Merkel B.J."/>
            <person name="Hornburger P."/>
            <person name="Mueller R.-W."/>
            <person name="Bruemmer F."/>
            <person name="Labrenz M."/>
            <person name="Spormann A.M."/>
            <person name="Op den Camp H."/>
            <person name="Overmann J."/>
            <person name="Amann R."/>
            <person name="Jetten M.S.M."/>
            <person name="Mascher T."/>
            <person name="Medema M.H."/>
            <person name="Devos D.P."/>
            <person name="Kaster A.-K."/>
            <person name="Ovreas L."/>
            <person name="Rohde M."/>
            <person name="Galperin M.Y."/>
            <person name="Jogler C."/>
        </authorList>
    </citation>
    <scope>NUCLEOTIDE SEQUENCE [LARGE SCALE GENOMIC DNA]</scope>
    <source>
        <strain evidence="1 2">OJF2</strain>
    </source>
</reference>
<protein>
    <submittedName>
        <fullName evidence="1">Uncharacterized protein</fullName>
    </submittedName>
</protein>
<name>A0A5B9WF39_9BACT</name>
<keyword evidence="2" id="KW-1185">Reference proteome</keyword>
<dbReference type="KEGG" id="agv:OJF2_76950"/>
<dbReference type="EMBL" id="CP042997">
    <property type="protein sequence ID" value="QEH39083.1"/>
    <property type="molecule type" value="Genomic_DNA"/>
</dbReference>
<accession>A0A5B9WF39</accession>
<gene>
    <name evidence="1" type="ORF">OJF2_76950</name>
</gene>
<evidence type="ECO:0000313" key="1">
    <source>
        <dbReference type="EMBL" id="QEH39083.1"/>
    </source>
</evidence>
<dbReference type="Proteomes" id="UP000324233">
    <property type="component" value="Chromosome"/>
</dbReference>
<dbReference type="AlphaFoldDB" id="A0A5B9WF39"/>
<proteinExistence type="predicted"/>